<sequence>MEKELGYKISEILNMSPLEFKTFVDSMQDPKKLDREIESSDELTTLDQAFPGIFSDPFANK</sequence>
<reference evidence="1" key="1">
    <citation type="journal article" date="2021" name="Proc. Natl. Acad. Sci. U.S.A.">
        <title>A Catalog of Tens of Thousands of Viruses from Human Metagenomes Reveals Hidden Associations with Chronic Diseases.</title>
        <authorList>
            <person name="Tisza M.J."/>
            <person name="Buck C.B."/>
        </authorList>
    </citation>
    <scope>NUCLEOTIDE SEQUENCE</scope>
    <source>
        <strain evidence="1">CtX581</strain>
    </source>
</reference>
<evidence type="ECO:0000313" key="1">
    <source>
        <dbReference type="EMBL" id="DAD80353.1"/>
    </source>
</evidence>
<name>A0A8S5MDD8_9CAUD</name>
<accession>A0A8S5MDD8</accession>
<proteinExistence type="predicted"/>
<dbReference type="EMBL" id="BK014883">
    <property type="protein sequence ID" value="DAD80353.1"/>
    <property type="molecule type" value="Genomic_DNA"/>
</dbReference>
<protein>
    <submittedName>
        <fullName evidence="1">Uncharacterized protein</fullName>
    </submittedName>
</protein>
<organism evidence="1">
    <name type="scientific">Siphoviridae sp. ctX581</name>
    <dbReference type="NCBI Taxonomy" id="2826365"/>
    <lineage>
        <taxon>Viruses</taxon>
        <taxon>Duplodnaviria</taxon>
        <taxon>Heunggongvirae</taxon>
        <taxon>Uroviricota</taxon>
        <taxon>Caudoviricetes</taxon>
    </lineage>
</organism>